<sequence>MTGNALRLTSTWRRSSRSGSGGPGGGNCVEVAFGEGFAAVRDSKSPDAGVLAVPAAQWRSFLSGLHSDRYEYGS</sequence>
<dbReference type="EMBL" id="FOMZ01000002">
    <property type="protein sequence ID" value="SFD68828.1"/>
    <property type="molecule type" value="Genomic_DNA"/>
</dbReference>
<dbReference type="RefSeq" id="WP_092923590.1">
    <property type="nucleotide sequence ID" value="NZ_FOMZ01000002.1"/>
</dbReference>
<accession>A0A1I1UGT9</accession>
<dbReference type="AlphaFoldDB" id="A0A1I1UGT9"/>
<evidence type="ECO:0000259" key="2">
    <source>
        <dbReference type="Pfam" id="PF04149"/>
    </source>
</evidence>
<protein>
    <recommendedName>
        <fullName evidence="2">DUF397 domain-containing protein</fullName>
    </recommendedName>
</protein>
<evidence type="ECO:0000256" key="1">
    <source>
        <dbReference type="SAM" id="MobiDB-lite"/>
    </source>
</evidence>
<dbReference type="Proteomes" id="UP000198716">
    <property type="component" value="Unassembled WGS sequence"/>
</dbReference>
<evidence type="ECO:0000313" key="3">
    <source>
        <dbReference type="EMBL" id="SFD68828.1"/>
    </source>
</evidence>
<feature type="region of interest" description="Disordered" evidence="1">
    <location>
        <begin position="1"/>
        <end position="25"/>
    </location>
</feature>
<name>A0A1I1UGT9_9ACTN</name>
<feature type="domain" description="DUF397" evidence="2">
    <location>
        <begin position="11"/>
        <end position="65"/>
    </location>
</feature>
<evidence type="ECO:0000313" key="4">
    <source>
        <dbReference type="Proteomes" id="UP000198716"/>
    </source>
</evidence>
<keyword evidence="4" id="KW-1185">Reference proteome</keyword>
<dbReference type="Pfam" id="PF04149">
    <property type="entry name" value="DUF397"/>
    <property type="match status" value="1"/>
</dbReference>
<dbReference type="InterPro" id="IPR007278">
    <property type="entry name" value="DUF397"/>
</dbReference>
<feature type="compositionally biased region" description="Polar residues" evidence="1">
    <location>
        <begin position="1"/>
        <end position="12"/>
    </location>
</feature>
<organism evidence="3 4">
    <name type="scientific">Actinopolyspora alba</name>
    <dbReference type="NCBI Taxonomy" id="673379"/>
    <lineage>
        <taxon>Bacteria</taxon>
        <taxon>Bacillati</taxon>
        <taxon>Actinomycetota</taxon>
        <taxon>Actinomycetes</taxon>
        <taxon>Actinopolysporales</taxon>
        <taxon>Actinopolysporaceae</taxon>
        <taxon>Actinopolyspora</taxon>
        <taxon>Actinopolyspora alba group</taxon>
    </lineage>
</organism>
<gene>
    <name evidence="3" type="ORF">SAMN04487819_102106</name>
</gene>
<reference evidence="4" key="1">
    <citation type="submission" date="2016-10" db="EMBL/GenBank/DDBJ databases">
        <authorList>
            <person name="Varghese N."/>
            <person name="Submissions S."/>
        </authorList>
    </citation>
    <scope>NUCLEOTIDE SEQUENCE [LARGE SCALE GENOMIC DNA]</scope>
    <source>
        <strain evidence="4">DSM 45004</strain>
    </source>
</reference>
<proteinExistence type="predicted"/>